<dbReference type="Pfam" id="PF16136">
    <property type="entry name" value="NLS_NINJA_AFP"/>
    <property type="match status" value="1"/>
</dbReference>
<evidence type="ECO:0000259" key="7">
    <source>
        <dbReference type="Pfam" id="PF16135"/>
    </source>
</evidence>
<feature type="compositionally biased region" description="Low complexity" evidence="5">
    <location>
        <begin position="208"/>
        <end position="220"/>
    </location>
</feature>
<evidence type="ECO:0000256" key="5">
    <source>
        <dbReference type="SAM" id="MobiDB-lite"/>
    </source>
</evidence>
<evidence type="ECO:0000313" key="9">
    <source>
        <dbReference type="Proteomes" id="UP001345219"/>
    </source>
</evidence>
<comment type="caution">
    <text evidence="8">The sequence shown here is derived from an EMBL/GenBank/DDBJ whole genome shotgun (WGS) entry which is preliminary data.</text>
</comment>
<comment type="subcellular location">
    <subcellularLocation>
        <location evidence="1 4">Nucleus</location>
    </subcellularLocation>
</comment>
<comment type="similarity">
    <text evidence="2 4">Belongs to the Ninja family.</text>
</comment>
<gene>
    <name evidence="8" type="ORF">SAY87_003734</name>
</gene>
<sequence length="307" mass="32860">MSSFSRDLMHTLPHLLHGFSQRPCEEEETGEAQEETMAAAAEAGDEGGIELSLGLSLNGRFGVDPMRANGPNLARLSSIPDLLDPSMAELGFSSSLLKTSSLHAETEEECRKRKEVQSLRRLEVKRKRDQKQRSGGGSNRDLLISLTEETNGFHLLQPPRSLSQQGSIGSQGSGTGSSGVSSEPDIHQHFHVAESVAGPPVIPGLAPPGGFSPSRGRGLPPKGGDGRKVGKNLPEEMPFVFTKGSGPDGKRIEGFLYRYRNGEEVSIVCACHGSFLSPAEFVRHGRVGGGDVANPMRQILVQPSSLM</sequence>
<evidence type="ECO:0000256" key="4">
    <source>
        <dbReference type="RuleBase" id="RU369029"/>
    </source>
</evidence>
<dbReference type="AlphaFoldDB" id="A0AAN7KPV3"/>
<dbReference type="InterPro" id="IPR032308">
    <property type="entry name" value="TDBD"/>
</dbReference>
<proteinExistence type="inferred from homology"/>
<dbReference type="InterPro" id="IPR012463">
    <property type="entry name" value="Ninja_motif"/>
</dbReference>
<dbReference type="PANTHER" id="PTHR31413">
    <property type="entry name" value="AFP HOMOLOG 2"/>
    <property type="match status" value="1"/>
</dbReference>
<feature type="region of interest" description="Disordered" evidence="5">
    <location>
        <begin position="156"/>
        <end position="184"/>
    </location>
</feature>
<dbReference type="Proteomes" id="UP001345219">
    <property type="component" value="Chromosome 3"/>
</dbReference>
<comment type="function">
    <text evidence="4">Acts as a negative regulator of abscisic acid (ABA) response.</text>
</comment>
<accession>A0AAN7KPV3</accession>
<name>A0AAN7KPV3_9MYRT</name>
<organism evidence="8 9">
    <name type="scientific">Trapa incisa</name>
    <dbReference type="NCBI Taxonomy" id="236973"/>
    <lineage>
        <taxon>Eukaryota</taxon>
        <taxon>Viridiplantae</taxon>
        <taxon>Streptophyta</taxon>
        <taxon>Embryophyta</taxon>
        <taxon>Tracheophyta</taxon>
        <taxon>Spermatophyta</taxon>
        <taxon>Magnoliopsida</taxon>
        <taxon>eudicotyledons</taxon>
        <taxon>Gunneridae</taxon>
        <taxon>Pentapetalae</taxon>
        <taxon>rosids</taxon>
        <taxon>malvids</taxon>
        <taxon>Myrtales</taxon>
        <taxon>Lythraceae</taxon>
        <taxon>Trapa</taxon>
    </lineage>
</organism>
<feature type="domain" description="Ethylene-responsive binding factor-associated repression" evidence="6">
    <location>
        <begin position="45"/>
        <end position="81"/>
    </location>
</feature>
<evidence type="ECO:0000259" key="6">
    <source>
        <dbReference type="Pfam" id="PF07897"/>
    </source>
</evidence>
<dbReference type="GO" id="GO:0005634">
    <property type="term" value="C:nucleus"/>
    <property type="evidence" value="ECO:0007669"/>
    <property type="project" value="UniProtKB-SubCell"/>
</dbReference>
<dbReference type="PANTHER" id="PTHR31413:SF31">
    <property type="entry name" value="NINJA-FAMILY PROTEIN AFP3"/>
    <property type="match status" value="1"/>
</dbReference>
<evidence type="ECO:0000256" key="3">
    <source>
        <dbReference type="ARBA" id="ARBA00023242"/>
    </source>
</evidence>
<evidence type="ECO:0000313" key="8">
    <source>
        <dbReference type="EMBL" id="KAK4768593.1"/>
    </source>
</evidence>
<dbReference type="GO" id="GO:0007165">
    <property type="term" value="P:signal transduction"/>
    <property type="evidence" value="ECO:0007669"/>
    <property type="project" value="InterPro"/>
</dbReference>
<keyword evidence="3 4" id="KW-0539">Nucleus</keyword>
<protein>
    <recommendedName>
        <fullName evidence="4">Ninja-family protein</fullName>
    </recommendedName>
    <alternativeName>
        <fullName evidence="4">ABI-binding protein</fullName>
    </alternativeName>
</protein>
<dbReference type="InterPro" id="IPR032310">
    <property type="entry name" value="NLS_NINJA_AFP-like"/>
</dbReference>
<dbReference type="GO" id="GO:0009737">
    <property type="term" value="P:response to abscisic acid"/>
    <property type="evidence" value="ECO:0007669"/>
    <property type="project" value="TreeGrafter"/>
</dbReference>
<reference evidence="8 9" key="1">
    <citation type="journal article" date="2023" name="Hortic Res">
        <title>Pangenome of water caltrop reveals structural variations and asymmetric subgenome divergence after allopolyploidization.</title>
        <authorList>
            <person name="Zhang X."/>
            <person name="Chen Y."/>
            <person name="Wang L."/>
            <person name="Yuan Y."/>
            <person name="Fang M."/>
            <person name="Shi L."/>
            <person name="Lu R."/>
            <person name="Comes H.P."/>
            <person name="Ma Y."/>
            <person name="Chen Y."/>
            <person name="Huang G."/>
            <person name="Zhou Y."/>
            <person name="Zheng Z."/>
            <person name="Qiu Y."/>
        </authorList>
    </citation>
    <scope>NUCLEOTIDE SEQUENCE [LARGE SCALE GENOMIC DNA]</scope>
    <source>
        <tissue evidence="8">Roots</tissue>
    </source>
</reference>
<feature type="region of interest" description="Disordered" evidence="5">
    <location>
        <begin position="198"/>
        <end position="232"/>
    </location>
</feature>
<evidence type="ECO:0000256" key="1">
    <source>
        <dbReference type="ARBA" id="ARBA00004123"/>
    </source>
</evidence>
<feature type="domain" description="Tify" evidence="7">
    <location>
        <begin position="266"/>
        <end position="301"/>
    </location>
</feature>
<dbReference type="Pfam" id="PF16135">
    <property type="entry name" value="TDBD"/>
    <property type="match status" value="1"/>
</dbReference>
<evidence type="ECO:0000256" key="2">
    <source>
        <dbReference type="ARBA" id="ARBA00006081"/>
    </source>
</evidence>
<dbReference type="InterPro" id="IPR031307">
    <property type="entry name" value="Ninja_fam"/>
</dbReference>
<feature type="region of interest" description="Disordered" evidence="5">
    <location>
        <begin position="123"/>
        <end position="142"/>
    </location>
</feature>
<dbReference type="GO" id="GO:0045892">
    <property type="term" value="P:negative regulation of DNA-templated transcription"/>
    <property type="evidence" value="ECO:0007669"/>
    <property type="project" value="TreeGrafter"/>
</dbReference>
<dbReference type="EMBL" id="JAXIOK010000006">
    <property type="protein sequence ID" value="KAK4768593.1"/>
    <property type="molecule type" value="Genomic_DNA"/>
</dbReference>
<dbReference type="Pfam" id="PF07897">
    <property type="entry name" value="EAR"/>
    <property type="match status" value="1"/>
</dbReference>
<keyword evidence="9" id="KW-1185">Reference proteome</keyword>